<dbReference type="Proteomes" id="UP000615446">
    <property type="component" value="Unassembled WGS sequence"/>
</dbReference>
<dbReference type="AlphaFoldDB" id="A0A8H3L5S4"/>
<organism evidence="1 2">
    <name type="scientific">Rhizophagus clarus</name>
    <dbReference type="NCBI Taxonomy" id="94130"/>
    <lineage>
        <taxon>Eukaryota</taxon>
        <taxon>Fungi</taxon>
        <taxon>Fungi incertae sedis</taxon>
        <taxon>Mucoromycota</taxon>
        <taxon>Glomeromycotina</taxon>
        <taxon>Glomeromycetes</taxon>
        <taxon>Glomerales</taxon>
        <taxon>Glomeraceae</taxon>
        <taxon>Rhizophagus</taxon>
    </lineage>
</organism>
<comment type="caution">
    <text evidence="1">The sequence shown here is derived from an EMBL/GenBank/DDBJ whole genome shotgun (WGS) entry which is preliminary data.</text>
</comment>
<name>A0A8H3L5S4_9GLOM</name>
<proteinExistence type="predicted"/>
<evidence type="ECO:0000313" key="1">
    <source>
        <dbReference type="EMBL" id="GES79694.1"/>
    </source>
</evidence>
<gene>
    <name evidence="1" type="ORF">RCL2_000699400</name>
</gene>
<dbReference type="EMBL" id="BLAL01000044">
    <property type="protein sequence ID" value="GES79694.1"/>
    <property type="molecule type" value="Genomic_DNA"/>
</dbReference>
<protein>
    <submittedName>
        <fullName evidence="1">Pogo transposable element with KRAB domain</fullName>
    </submittedName>
</protein>
<accession>A0A8H3L5S4</accession>
<evidence type="ECO:0000313" key="2">
    <source>
        <dbReference type="Proteomes" id="UP000615446"/>
    </source>
</evidence>
<sequence>MDANLIKDYINYLKDAVVSGSRIPKMMVYDSFKGHLQDSMKKDFHETGFDLADNLRKEWHLWMANGGSGQTAAGNLRHARLSNACNLVKRAWESISPEVIIQSFKTCNITGCLTLNEDTNKECEEFEIIDDSDGEESMDMIIPCASHEAITILFLELS</sequence>
<reference evidence="1" key="1">
    <citation type="submission" date="2019-10" db="EMBL/GenBank/DDBJ databases">
        <title>Conservation and host-specific expression of non-tandemly repeated heterogenous ribosome RNA gene in arbuscular mycorrhizal fungi.</title>
        <authorList>
            <person name="Maeda T."/>
            <person name="Kobayashi Y."/>
            <person name="Nakagawa T."/>
            <person name="Ezawa T."/>
            <person name="Yamaguchi K."/>
            <person name="Bino T."/>
            <person name="Nishimoto Y."/>
            <person name="Shigenobu S."/>
            <person name="Kawaguchi M."/>
        </authorList>
    </citation>
    <scope>NUCLEOTIDE SEQUENCE</scope>
    <source>
        <strain evidence="1">HR1</strain>
    </source>
</reference>
<dbReference type="OrthoDB" id="10067166at2759"/>